<dbReference type="PANTHER" id="PTHR33175:SF13">
    <property type="entry name" value="HISTONE-LIKE PROTEIN"/>
    <property type="match status" value="1"/>
</dbReference>
<comment type="similarity">
    <text evidence="9">Belongs to the bacterial histone-like protein family.</text>
</comment>
<reference evidence="10 11" key="1">
    <citation type="journal article" date="2021" name="Elife">
        <title>Chloroplast acquisition without the gene transfer in kleptoplastic sea slugs, Plakobranchus ocellatus.</title>
        <authorList>
            <person name="Maeda T."/>
            <person name="Takahashi S."/>
            <person name="Yoshida T."/>
            <person name="Shimamura S."/>
            <person name="Takaki Y."/>
            <person name="Nagai Y."/>
            <person name="Toyoda A."/>
            <person name="Suzuki Y."/>
            <person name="Arimoto A."/>
            <person name="Ishii H."/>
            <person name="Satoh N."/>
            <person name="Nishiyama T."/>
            <person name="Hasebe M."/>
            <person name="Maruyama T."/>
            <person name="Minagawa J."/>
            <person name="Obokata J."/>
            <person name="Shigenobu S."/>
        </authorList>
    </citation>
    <scope>NUCLEOTIDE SEQUENCE [LARGE SCALE GENOMIC DNA]</scope>
</reference>
<dbReference type="PANTHER" id="PTHR33175">
    <property type="entry name" value="DNA-BINDING PROTEIN HU"/>
    <property type="match status" value="1"/>
</dbReference>
<name>A0AAV4H1Q5_9GAST</name>
<comment type="caution">
    <text evidence="10">The sequence shown here is derived from an EMBL/GenBank/DDBJ whole genome shotgun (WGS) entry which is preliminary data.</text>
</comment>
<dbReference type="Proteomes" id="UP000762676">
    <property type="component" value="Unassembled WGS sequence"/>
</dbReference>
<evidence type="ECO:0000313" key="11">
    <source>
        <dbReference type="Proteomes" id="UP000762676"/>
    </source>
</evidence>
<protein>
    <recommendedName>
        <fullName evidence="3">Viral histone-like protein</fullName>
    </recommendedName>
    <alternativeName>
        <fullName evidence="7">DNA-binding protein pA104R</fullName>
    </alternativeName>
    <alternativeName>
        <fullName evidence="6">pA104R</fullName>
    </alternativeName>
</protein>
<dbReference type="AlphaFoldDB" id="A0AAV4H1Q5"/>
<proteinExistence type="inferred from homology"/>
<dbReference type="EMBL" id="BMAT01005357">
    <property type="protein sequence ID" value="GFR91604.1"/>
    <property type="molecule type" value="Genomic_DNA"/>
</dbReference>
<keyword evidence="5" id="KW-0426">Late protein</keyword>
<comment type="subcellular location">
    <subcellularLocation>
        <location evidence="1">Virion</location>
    </subcellularLocation>
</comment>
<sequence length="104" mass="11515">MPPKKKNGAPTKAQVYSTIAEKTNLGKTDIVKVFDALEAVMVQSLRQHKQFTINGLIKVMIVHKAATKARPGRNPFTGEAIIIKAKPAHDVVRVRALKRLKDMT</sequence>
<comment type="function">
    <text evidence="8">DNA-binding protein that plays a critical role in nucleoid compaction, genome replication and DNA replication and transcription. Binds to both ssDNA and dsDNA with a binding site covering about 15 nucleotides. Displays DNA-supercoiling activity only when associated with the viral DNA topoisomerase 2.</text>
</comment>
<evidence type="ECO:0000256" key="7">
    <source>
        <dbReference type="ARBA" id="ARBA00033227"/>
    </source>
</evidence>
<evidence type="ECO:0000313" key="10">
    <source>
        <dbReference type="EMBL" id="GFR91604.1"/>
    </source>
</evidence>
<dbReference type="GO" id="GO:0030527">
    <property type="term" value="F:structural constituent of chromatin"/>
    <property type="evidence" value="ECO:0007669"/>
    <property type="project" value="InterPro"/>
</dbReference>
<dbReference type="SMART" id="SM00411">
    <property type="entry name" value="BHL"/>
    <property type="match status" value="1"/>
</dbReference>
<evidence type="ECO:0000256" key="2">
    <source>
        <dbReference type="ARBA" id="ARBA00011738"/>
    </source>
</evidence>
<evidence type="ECO:0000256" key="3">
    <source>
        <dbReference type="ARBA" id="ARBA00016145"/>
    </source>
</evidence>
<dbReference type="CDD" id="cd13834">
    <property type="entry name" value="HU_like"/>
    <property type="match status" value="1"/>
</dbReference>
<organism evidence="10 11">
    <name type="scientific">Elysia marginata</name>
    <dbReference type="NCBI Taxonomy" id="1093978"/>
    <lineage>
        <taxon>Eukaryota</taxon>
        <taxon>Metazoa</taxon>
        <taxon>Spiralia</taxon>
        <taxon>Lophotrochozoa</taxon>
        <taxon>Mollusca</taxon>
        <taxon>Gastropoda</taxon>
        <taxon>Heterobranchia</taxon>
        <taxon>Euthyneura</taxon>
        <taxon>Panpulmonata</taxon>
        <taxon>Sacoglossa</taxon>
        <taxon>Placobranchoidea</taxon>
        <taxon>Plakobranchidae</taxon>
        <taxon>Elysia</taxon>
    </lineage>
</organism>
<dbReference type="InterPro" id="IPR000119">
    <property type="entry name" value="Hist_DNA-bd"/>
</dbReference>
<dbReference type="GO" id="GO:0006260">
    <property type="term" value="P:DNA replication"/>
    <property type="evidence" value="ECO:0007669"/>
    <property type="project" value="UniProtKB-KW"/>
</dbReference>
<dbReference type="Pfam" id="PF00216">
    <property type="entry name" value="Bac_DNA_binding"/>
    <property type="match status" value="1"/>
</dbReference>
<evidence type="ECO:0000256" key="8">
    <source>
        <dbReference type="ARBA" id="ARBA00046140"/>
    </source>
</evidence>
<evidence type="ECO:0000256" key="5">
    <source>
        <dbReference type="ARBA" id="ARBA00022921"/>
    </source>
</evidence>
<dbReference type="SUPFAM" id="SSF47729">
    <property type="entry name" value="IHF-like DNA-binding proteins"/>
    <property type="match status" value="1"/>
</dbReference>
<evidence type="ECO:0000256" key="4">
    <source>
        <dbReference type="ARBA" id="ARBA00022705"/>
    </source>
</evidence>
<dbReference type="GO" id="GO:0005829">
    <property type="term" value="C:cytosol"/>
    <property type="evidence" value="ECO:0007669"/>
    <property type="project" value="TreeGrafter"/>
</dbReference>
<keyword evidence="10" id="KW-0238">DNA-binding</keyword>
<accession>A0AAV4H1Q5</accession>
<keyword evidence="11" id="KW-1185">Reference proteome</keyword>
<dbReference type="InterPro" id="IPR010992">
    <property type="entry name" value="IHF-like_DNA-bd_dom_sf"/>
</dbReference>
<comment type="subunit">
    <text evidence="2">Homodimer.</text>
</comment>
<dbReference type="Gene3D" id="4.10.520.10">
    <property type="entry name" value="IHF-like DNA-binding proteins"/>
    <property type="match status" value="1"/>
</dbReference>
<keyword evidence="4" id="KW-0235">DNA replication</keyword>
<evidence type="ECO:0000256" key="9">
    <source>
        <dbReference type="RuleBase" id="RU003939"/>
    </source>
</evidence>
<dbReference type="GO" id="GO:0003677">
    <property type="term" value="F:DNA binding"/>
    <property type="evidence" value="ECO:0007669"/>
    <property type="project" value="UniProtKB-KW"/>
</dbReference>
<evidence type="ECO:0000256" key="1">
    <source>
        <dbReference type="ARBA" id="ARBA00004328"/>
    </source>
</evidence>
<gene>
    <name evidence="10" type="ORF">ElyMa_002596700</name>
</gene>
<evidence type="ECO:0000256" key="6">
    <source>
        <dbReference type="ARBA" id="ARBA00033120"/>
    </source>
</evidence>